<evidence type="ECO:0000313" key="9">
    <source>
        <dbReference type="Proteomes" id="UP000274756"/>
    </source>
</evidence>
<comment type="similarity">
    <text evidence="2">Belongs to the universal ribosomal protein uS3 family.</text>
</comment>
<keyword evidence="5" id="KW-0496">Mitochondrion</keyword>
<evidence type="ECO:0000256" key="1">
    <source>
        <dbReference type="ARBA" id="ARBA00004173"/>
    </source>
</evidence>
<dbReference type="PANTHER" id="PTHR21244:SF1">
    <property type="entry name" value="SMALL RIBOSOMAL SUBUNIT PROTEIN US3M"/>
    <property type="match status" value="1"/>
</dbReference>
<evidence type="ECO:0000256" key="2">
    <source>
        <dbReference type="ARBA" id="ARBA00010761"/>
    </source>
</evidence>
<dbReference type="PANTHER" id="PTHR21244">
    <property type="entry name" value="MITOCHONDRIAL 28S RIBOSOMAL PROTEIN S24"/>
    <property type="match status" value="1"/>
</dbReference>
<dbReference type="GO" id="GO:0005840">
    <property type="term" value="C:ribosome"/>
    <property type="evidence" value="ECO:0007669"/>
    <property type="project" value="UniProtKB-KW"/>
</dbReference>
<accession>A0A0N4U3L3</accession>
<evidence type="ECO:0000256" key="6">
    <source>
        <dbReference type="ARBA" id="ARBA00023274"/>
    </source>
</evidence>
<dbReference type="Proteomes" id="UP000274756">
    <property type="component" value="Unassembled WGS sequence"/>
</dbReference>
<reference evidence="7 9" key="2">
    <citation type="submission" date="2018-11" db="EMBL/GenBank/DDBJ databases">
        <authorList>
            <consortium name="Pathogen Informatics"/>
        </authorList>
    </citation>
    <scope>NUCLEOTIDE SEQUENCE [LARGE SCALE GENOMIC DNA]</scope>
</reference>
<dbReference type="GO" id="GO:1990904">
    <property type="term" value="C:ribonucleoprotein complex"/>
    <property type="evidence" value="ECO:0007669"/>
    <property type="project" value="UniProtKB-KW"/>
</dbReference>
<evidence type="ECO:0000313" key="10">
    <source>
        <dbReference type="WBParaSite" id="DME_0000132101-mRNA-1"/>
    </source>
</evidence>
<gene>
    <name evidence="7" type="ORF">DME_LOCUS5681</name>
</gene>
<evidence type="ECO:0000313" key="7">
    <source>
        <dbReference type="EMBL" id="VDN55708.1"/>
    </source>
</evidence>
<dbReference type="AlphaFoldDB" id="A0A0N4U3L3"/>
<dbReference type="Pfam" id="PF14955">
    <property type="entry name" value="MRP-S24"/>
    <property type="match status" value="1"/>
</dbReference>
<evidence type="ECO:0000256" key="4">
    <source>
        <dbReference type="ARBA" id="ARBA00022980"/>
    </source>
</evidence>
<dbReference type="GO" id="GO:0005739">
    <property type="term" value="C:mitochondrion"/>
    <property type="evidence" value="ECO:0007669"/>
    <property type="project" value="UniProtKB-SubCell"/>
</dbReference>
<proteinExistence type="inferred from homology"/>
<reference evidence="10" key="1">
    <citation type="submission" date="2017-02" db="UniProtKB">
        <authorList>
            <consortium name="WormBaseParasite"/>
        </authorList>
    </citation>
    <scope>IDENTIFICATION</scope>
</reference>
<dbReference type="STRING" id="318479.A0A0N4U3L3"/>
<dbReference type="OrthoDB" id="5950413at2759"/>
<dbReference type="GO" id="GO:0006412">
    <property type="term" value="P:translation"/>
    <property type="evidence" value="ECO:0007669"/>
    <property type="project" value="TreeGrafter"/>
</dbReference>
<protein>
    <submittedName>
        <fullName evidence="7 10">Uncharacterized protein</fullName>
    </submittedName>
</protein>
<dbReference type="WBParaSite" id="DME_0000132101-mRNA-1">
    <property type="protein sequence ID" value="DME_0000132101-mRNA-1"/>
    <property type="gene ID" value="DME_0000132101"/>
</dbReference>
<keyword evidence="9" id="KW-1185">Reference proteome</keyword>
<dbReference type="Proteomes" id="UP000038040">
    <property type="component" value="Unplaced"/>
</dbReference>
<dbReference type="InterPro" id="IPR026146">
    <property type="entry name" value="Ribosomal_uS3m"/>
</dbReference>
<comment type="subcellular location">
    <subcellularLocation>
        <location evidence="1">Mitochondrion</location>
    </subcellularLocation>
</comment>
<dbReference type="EMBL" id="UYYG01001153">
    <property type="protein sequence ID" value="VDN55708.1"/>
    <property type="molecule type" value="Genomic_DNA"/>
</dbReference>
<sequence>MINIPITIHKNSLLLINKTRNIWKTPLLNKNVVGKYRSTNDNSQLLTYEMAMRPQFVGVRKAWLTWHTQNLENFKLRQGQTIGGARNGMWSYMSL</sequence>
<evidence type="ECO:0000313" key="8">
    <source>
        <dbReference type="Proteomes" id="UP000038040"/>
    </source>
</evidence>
<name>A0A0N4U3L3_DRAME</name>
<keyword evidence="4" id="KW-0689">Ribosomal protein</keyword>
<evidence type="ECO:0000256" key="3">
    <source>
        <dbReference type="ARBA" id="ARBA00022946"/>
    </source>
</evidence>
<keyword evidence="6" id="KW-0687">Ribonucleoprotein</keyword>
<organism evidence="8 10">
    <name type="scientific">Dracunculus medinensis</name>
    <name type="common">Guinea worm</name>
    <dbReference type="NCBI Taxonomy" id="318479"/>
    <lineage>
        <taxon>Eukaryota</taxon>
        <taxon>Metazoa</taxon>
        <taxon>Ecdysozoa</taxon>
        <taxon>Nematoda</taxon>
        <taxon>Chromadorea</taxon>
        <taxon>Rhabditida</taxon>
        <taxon>Spirurina</taxon>
        <taxon>Dracunculoidea</taxon>
        <taxon>Dracunculidae</taxon>
        <taxon>Dracunculus</taxon>
    </lineage>
</organism>
<keyword evidence="3" id="KW-0809">Transit peptide</keyword>
<evidence type="ECO:0000256" key="5">
    <source>
        <dbReference type="ARBA" id="ARBA00023128"/>
    </source>
</evidence>